<gene>
    <name evidence="3" type="ORF">MYCOZU2_03868</name>
    <name evidence="4" type="ORF">QRB35_23600</name>
</gene>
<keyword evidence="2" id="KW-0472">Membrane</keyword>
<sequence length="268" mass="27761">MRTSTMSAAEIDTRNHRRAVQFFWAWLILASCVSLAGNVLHAWHTAPADTRWIAACVAAVPPTVLLLAVHGLAVLAKVTASGRVYRASVAATGMVAVSAFILSFVALRELAIIAGIRPVLAPVLPLVIDLAIGVATLALVAIGDKPARRARTATRCAPTPATIGATPDPAPTSAAPVTTATISRDTAAASGAENASIMVNDQTRELATTLVAEKITRQPIETVVRILAAHGSGDPLNRIAKTVGVHHSAVSRVIDAAAAHLQRTLTAV</sequence>
<reference evidence="3 5" key="1">
    <citation type="journal article" date="2017" name="Lancet Infect. Dis.">
        <title>Global outbreak of severe Mycobacterium chimaera disease after cardiac surgery: a molecular epidemiological study.</title>
        <authorList>
            <person name="van Ingen J."/>
            <person name="Kohl T."/>
            <person name="Kranzer K."/>
            <person name="Hasse B."/>
            <person name="Keller P."/>
            <person name="Szafranska A."/>
            <person name="Hillemann D."/>
            <person name="Chand M."/>
            <person name="Schreiber P."/>
            <person name="Sommerstein R."/>
            <person name="Berger C."/>
            <person name="Genoni M."/>
            <person name="Ruegg C."/>
            <person name="Troillet N."/>
            <person name="Widmer A.F."/>
            <person name="Becker S.L."/>
            <person name="Herrmann M."/>
            <person name="Eckmanns T."/>
            <person name="Haller S."/>
            <person name="Hoeller C."/>
            <person name="Debast S.B."/>
            <person name="Wolfhagen M.J."/>
            <person name="Hopman J."/>
            <person name="Kluytmans J."/>
            <person name="Langelaar M."/>
            <person name="Notermans D.W."/>
            <person name="ten Oever J."/>
            <person name="van den Barselaar P."/>
            <person name="Vonk A.B.A."/>
            <person name="Vos M.C."/>
            <person name="Ahmed N."/>
            <person name="Brown T."/>
            <person name="Crook D."/>
            <person name="Lamagni T."/>
            <person name="Phin N."/>
            <person name="Smith E.G."/>
            <person name="Zambon M."/>
            <person name="Serr A."/>
            <person name="Goetting T."/>
            <person name="Ebner W."/>
            <person name="Thuermer A."/>
            <person name="Utpatel C."/>
            <person name="Sproer C."/>
            <person name="Bunk B."/>
            <person name="Nubel U."/>
            <person name="Bloemberg G."/>
            <person name="Bottger E."/>
            <person name="Niemann S."/>
            <person name="Wagner D."/>
            <person name="Sax H."/>
        </authorList>
    </citation>
    <scope>NUCLEOTIDE SEQUENCE [LARGE SCALE GENOMIC DNA]</scope>
    <source>
        <strain evidence="3 5">ZUERICH-2</strain>
    </source>
</reference>
<evidence type="ECO:0000313" key="5">
    <source>
        <dbReference type="Proteomes" id="UP000198286"/>
    </source>
</evidence>
<feature type="region of interest" description="Disordered" evidence="1">
    <location>
        <begin position="151"/>
        <end position="174"/>
    </location>
</feature>
<proteinExistence type="predicted"/>
<organism evidence="3 5">
    <name type="scientific">Mycobacterium intracellulare subsp. chimaera</name>
    <dbReference type="NCBI Taxonomy" id="222805"/>
    <lineage>
        <taxon>Bacteria</taxon>
        <taxon>Bacillati</taxon>
        <taxon>Actinomycetota</taxon>
        <taxon>Actinomycetes</taxon>
        <taxon>Mycobacteriales</taxon>
        <taxon>Mycobacteriaceae</taxon>
        <taxon>Mycobacterium</taxon>
        <taxon>Mycobacterium avium complex (MAC)</taxon>
    </lineage>
</organism>
<reference evidence="6" key="3">
    <citation type="submission" date="2023-06" db="EMBL/GenBank/DDBJ databases">
        <title>Itaconate inhibition of nontuberculous mycobacteria.</title>
        <authorList>
            <person name="Spilker T."/>
        </authorList>
    </citation>
    <scope>NUCLEOTIDE SEQUENCE [LARGE SCALE GENOMIC DNA]</scope>
    <source>
        <strain evidence="6">FLAC1071</strain>
    </source>
</reference>
<reference evidence="4 6" key="2">
    <citation type="submission" date="2023-06" db="EMBL/GenBank/DDBJ databases">
        <title>Itaconate inhibition of nontuberculous mycobacteria.</title>
        <authorList>
            <person name="Breen P."/>
            <person name="Zimbric M."/>
            <person name="Caverly L."/>
        </authorList>
    </citation>
    <scope>NUCLEOTIDE SEQUENCE [LARGE SCALE GENOMIC DNA]</scope>
    <source>
        <strain evidence="4 6">FLAC1071</strain>
    </source>
</reference>
<feature type="compositionally biased region" description="Low complexity" evidence="1">
    <location>
        <begin position="153"/>
        <end position="174"/>
    </location>
</feature>
<dbReference type="PROSITE" id="PS51257">
    <property type="entry name" value="PROKAR_LIPOPROTEIN"/>
    <property type="match status" value="1"/>
</dbReference>
<keyword evidence="6" id="KW-1185">Reference proteome</keyword>
<dbReference type="EMBL" id="CP015267">
    <property type="protein sequence ID" value="ASL16243.1"/>
    <property type="molecule type" value="Genomic_DNA"/>
</dbReference>
<dbReference type="Proteomes" id="UP001529272">
    <property type="component" value="Unassembled WGS sequence"/>
</dbReference>
<evidence type="ECO:0000313" key="6">
    <source>
        <dbReference type="Proteomes" id="UP001529272"/>
    </source>
</evidence>
<feature type="transmembrane region" description="Helical" evidence="2">
    <location>
        <begin position="21"/>
        <end position="40"/>
    </location>
</feature>
<protein>
    <submittedName>
        <fullName evidence="4">DUF2637 domain-containing protein</fullName>
    </submittedName>
</protein>
<dbReference type="Pfam" id="PF10935">
    <property type="entry name" value="DUF2637"/>
    <property type="match status" value="1"/>
</dbReference>
<accession>A0A7U5RW81</accession>
<evidence type="ECO:0000313" key="4">
    <source>
        <dbReference type="EMBL" id="MDM3928973.1"/>
    </source>
</evidence>
<evidence type="ECO:0000256" key="1">
    <source>
        <dbReference type="SAM" id="MobiDB-lite"/>
    </source>
</evidence>
<keyword evidence="2" id="KW-1133">Transmembrane helix</keyword>
<feature type="transmembrane region" description="Helical" evidence="2">
    <location>
        <begin position="52"/>
        <end position="75"/>
    </location>
</feature>
<evidence type="ECO:0000256" key="2">
    <source>
        <dbReference type="SAM" id="Phobius"/>
    </source>
</evidence>
<evidence type="ECO:0000313" key="3">
    <source>
        <dbReference type="EMBL" id="ASL16243.1"/>
    </source>
</evidence>
<name>A0A7U5RW81_MYCIT</name>
<feature type="transmembrane region" description="Helical" evidence="2">
    <location>
        <begin position="87"/>
        <end position="107"/>
    </location>
</feature>
<dbReference type="Proteomes" id="UP000198286">
    <property type="component" value="Chromosome"/>
</dbReference>
<keyword evidence="2" id="KW-0812">Transmembrane</keyword>
<dbReference type="InterPro" id="IPR021235">
    <property type="entry name" value="DUF2637"/>
</dbReference>
<feature type="transmembrane region" description="Helical" evidence="2">
    <location>
        <begin position="119"/>
        <end position="142"/>
    </location>
</feature>
<reference evidence="4" key="4">
    <citation type="submission" date="2023-06" db="EMBL/GenBank/DDBJ databases">
        <authorList>
            <person name="Spilker T."/>
        </authorList>
    </citation>
    <scope>NUCLEOTIDE SEQUENCE</scope>
    <source>
        <strain evidence="4">FLAC1071</strain>
    </source>
</reference>
<dbReference type="AlphaFoldDB" id="A0A7U5RW81"/>
<dbReference type="RefSeq" id="WP_089151981.1">
    <property type="nucleotide sequence ID" value="NZ_CP015267.1"/>
</dbReference>
<dbReference type="EMBL" id="JASZZX010000028">
    <property type="protein sequence ID" value="MDM3928973.1"/>
    <property type="molecule type" value="Genomic_DNA"/>
</dbReference>